<keyword evidence="3" id="KW-1185">Reference proteome</keyword>
<reference evidence="2 3" key="1">
    <citation type="submission" date="2020-04" db="EMBL/GenBank/DDBJ databases">
        <title>Perkinsus olseni comparative genomics.</title>
        <authorList>
            <person name="Bogema D.R."/>
        </authorList>
    </citation>
    <scope>NUCLEOTIDE SEQUENCE [LARGE SCALE GENOMIC DNA]</scope>
    <source>
        <strain evidence="2 3">ATCC PRA-207</strain>
    </source>
</reference>
<feature type="compositionally biased region" description="Polar residues" evidence="1">
    <location>
        <begin position="111"/>
        <end position="126"/>
    </location>
</feature>
<accession>A0A7J6RKQ8</accession>
<sequence>MPTEYQHLRRGGTSNSAEVHQLHSGYSALSDPARVNAGQVRNADVTVKSVNLEFIREEKPGWCRYSQPMVSHAEIVATGFGRSENSPTSLLQVMVEESSHEPLKDLGGTLECQSGPASGQARSSDTLKMPCL</sequence>
<comment type="caution">
    <text evidence="2">The sequence shown here is derived from an EMBL/GenBank/DDBJ whole genome shotgun (WGS) entry which is preliminary data.</text>
</comment>
<evidence type="ECO:0000313" key="3">
    <source>
        <dbReference type="Proteomes" id="UP000553632"/>
    </source>
</evidence>
<dbReference type="AlphaFoldDB" id="A0A7J6RKQ8"/>
<name>A0A7J6RKQ8_PEROL</name>
<protein>
    <submittedName>
        <fullName evidence="2">Uncharacterized protein</fullName>
    </submittedName>
</protein>
<gene>
    <name evidence="2" type="ORF">FOZ63_032891</name>
</gene>
<evidence type="ECO:0000313" key="2">
    <source>
        <dbReference type="EMBL" id="KAF4721429.1"/>
    </source>
</evidence>
<organism evidence="2 3">
    <name type="scientific">Perkinsus olseni</name>
    <name type="common">Perkinsus atlanticus</name>
    <dbReference type="NCBI Taxonomy" id="32597"/>
    <lineage>
        <taxon>Eukaryota</taxon>
        <taxon>Sar</taxon>
        <taxon>Alveolata</taxon>
        <taxon>Perkinsozoa</taxon>
        <taxon>Perkinsea</taxon>
        <taxon>Perkinsida</taxon>
        <taxon>Perkinsidae</taxon>
        <taxon>Perkinsus</taxon>
    </lineage>
</organism>
<dbReference type="Proteomes" id="UP000553632">
    <property type="component" value="Unassembled WGS sequence"/>
</dbReference>
<proteinExistence type="predicted"/>
<feature type="region of interest" description="Disordered" evidence="1">
    <location>
        <begin position="98"/>
        <end position="132"/>
    </location>
</feature>
<dbReference type="EMBL" id="JABANO010024738">
    <property type="protein sequence ID" value="KAF4721429.1"/>
    <property type="molecule type" value="Genomic_DNA"/>
</dbReference>
<evidence type="ECO:0000256" key="1">
    <source>
        <dbReference type="SAM" id="MobiDB-lite"/>
    </source>
</evidence>